<keyword evidence="8" id="KW-0406">Ion transport</keyword>
<feature type="transmembrane region" description="Helical" evidence="13">
    <location>
        <begin position="501"/>
        <end position="525"/>
    </location>
</feature>
<keyword evidence="3" id="KW-0716">Sensory transduction</keyword>
<feature type="transmembrane region" description="Helical" evidence="13">
    <location>
        <begin position="651"/>
        <end position="670"/>
    </location>
</feature>
<dbReference type="GO" id="GO:0034703">
    <property type="term" value="C:cation channel complex"/>
    <property type="evidence" value="ECO:0007669"/>
    <property type="project" value="UniProtKB-ARBA"/>
</dbReference>
<feature type="repeat" description="ANK" evidence="11">
    <location>
        <begin position="361"/>
        <end position="393"/>
    </location>
</feature>
<keyword evidence="5" id="KW-0677">Repeat</keyword>
<evidence type="ECO:0000313" key="15">
    <source>
        <dbReference type="EMBL" id="KAF7991658.1"/>
    </source>
</evidence>
<feature type="coiled-coil region" evidence="12">
    <location>
        <begin position="860"/>
        <end position="887"/>
    </location>
</feature>
<evidence type="ECO:0000256" key="9">
    <source>
        <dbReference type="ARBA" id="ARBA00023136"/>
    </source>
</evidence>
<feature type="transmembrane region" description="Helical" evidence="13">
    <location>
        <begin position="611"/>
        <end position="630"/>
    </location>
</feature>
<accession>A0A834XSD3</accession>
<name>A0A834XSD3_APHGI</name>
<evidence type="ECO:0000313" key="16">
    <source>
        <dbReference type="Proteomes" id="UP000639338"/>
    </source>
</evidence>
<keyword evidence="16" id="KW-1185">Reference proteome</keyword>
<comment type="subcellular location">
    <subcellularLocation>
        <location evidence="1">Membrane</location>
        <topology evidence="1">Multi-pass membrane protein</topology>
    </subcellularLocation>
</comment>
<feature type="domain" description="Ion transport" evidence="14">
    <location>
        <begin position="506"/>
        <end position="738"/>
    </location>
</feature>
<dbReference type="OrthoDB" id="2157354at2759"/>
<evidence type="ECO:0000256" key="10">
    <source>
        <dbReference type="ARBA" id="ARBA00023303"/>
    </source>
</evidence>
<dbReference type="PANTHER" id="PTHR47143">
    <property type="entry name" value="TRANSIENT RECEPTOR POTENTIAL CATION CHANNEL PROTEIN PAINLESS"/>
    <property type="match status" value="1"/>
</dbReference>
<evidence type="ECO:0000256" key="11">
    <source>
        <dbReference type="PROSITE-ProRule" id="PRU00023"/>
    </source>
</evidence>
<dbReference type="GO" id="GO:0005216">
    <property type="term" value="F:monoatomic ion channel activity"/>
    <property type="evidence" value="ECO:0007669"/>
    <property type="project" value="InterPro"/>
</dbReference>
<dbReference type="Gene3D" id="1.25.40.20">
    <property type="entry name" value="Ankyrin repeat-containing domain"/>
    <property type="match status" value="3"/>
</dbReference>
<keyword evidence="9 13" id="KW-0472">Membrane</keyword>
<dbReference type="SMART" id="SM00248">
    <property type="entry name" value="ANK"/>
    <property type="match status" value="6"/>
</dbReference>
<dbReference type="Pfam" id="PF00520">
    <property type="entry name" value="Ion_trans"/>
    <property type="match status" value="1"/>
</dbReference>
<dbReference type="Pfam" id="PF12796">
    <property type="entry name" value="Ank_2"/>
    <property type="match status" value="2"/>
</dbReference>
<keyword evidence="10" id="KW-0407">Ion channel</keyword>
<dbReference type="SUPFAM" id="SSF48403">
    <property type="entry name" value="Ankyrin repeat"/>
    <property type="match status" value="2"/>
</dbReference>
<dbReference type="InterPro" id="IPR005821">
    <property type="entry name" value="Ion_trans_dom"/>
</dbReference>
<dbReference type="PROSITE" id="PS50088">
    <property type="entry name" value="ANK_REPEAT"/>
    <property type="match status" value="5"/>
</dbReference>
<evidence type="ECO:0000256" key="1">
    <source>
        <dbReference type="ARBA" id="ARBA00004141"/>
    </source>
</evidence>
<keyword evidence="2" id="KW-0813">Transport</keyword>
<evidence type="ECO:0000256" key="13">
    <source>
        <dbReference type="SAM" id="Phobius"/>
    </source>
</evidence>
<evidence type="ECO:0000256" key="3">
    <source>
        <dbReference type="ARBA" id="ARBA00022606"/>
    </source>
</evidence>
<dbReference type="PROSITE" id="PS50297">
    <property type="entry name" value="ANK_REP_REGION"/>
    <property type="match status" value="4"/>
</dbReference>
<evidence type="ECO:0000256" key="12">
    <source>
        <dbReference type="SAM" id="Coils"/>
    </source>
</evidence>
<dbReference type="AlphaFoldDB" id="A0A834XSD3"/>
<keyword evidence="12" id="KW-0175">Coiled coil</keyword>
<dbReference type="InterPro" id="IPR002110">
    <property type="entry name" value="Ankyrin_rpt"/>
</dbReference>
<evidence type="ECO:0000256" key="6">
    <source>
        <dbReference type="ARBA" id="ARBA00022989"/>
    </source>
</evidence>
<protein>
    <recommendedName>
        <fullName evidence="14">Ion transport domain-containing protein</fullName>
    </recommendedName>
</protein>
<proteinExistence type="predicted"/>
<keyword evidence="4 13" id="KW-0812">Transmembrane</keyword>
<dbReference type="Proteomes" id="UP000639338">
    <property type="component" value="Unassembled WGS sequence"/>
</dbReference>
<dbReference type="InterPro" id="IPR036770">
    <property type="entry name" value="Ankyrin_rpt-contain_sf"/>
</dbReference>
<dbReference type="Pfam" id="PF00023">
    <property type="entry name" value="Ank"/>
    <property type="match status" value="1"/>
</dbReference>
<evidence type="ECO:0000256" key="4">
    <source>
        <dbReference type="ARBA" id="ARBA00022692"/>
    </source>
</evidence>
<evidence type="ECO:0000256" key="2">
    <source>
        <dbReference type="ARBA" id="ARBA00022448"/>
    </source>
</evidence>
<comment type="caution">
    <text evidence="15">The sequence shown here is derived from an EMBL/GenBank/DDBJ whole genome shotgun (WGS) entry which is preliminary data.</text>
</comment>
<evidence type="ECO:0000259" key="14">
    <source>
        <dbReference type="Pfam" id="PF00520"/>
    </source>
</evidence>
<keyword evidence="6 13" id="KW-1133">Transmembrane helix</keyword>
<evidence type="ECO:0000256" key="7">
    <source>
        <dbReference type="ARBA" id="ARBA00023043"/>
    </source>
</evidence>
<dbReference type="PANTHER" id="PTHR47143:SF4">
    <property type="entry name" value="TRANSIENT RECEPTOR POTENTIAL CATION CHANNEL PROTEIN PAINLESS"/>
    <property type="match status" value="1"/>
</dbReference>
<keyword evidence="7 11" id="KW-0040">ANK repeat</keyword>
<sequence>MMMDAEEELLQMSVLEKNNPIIYKLLLENLLVNHYAVFKSFLIRELKKKPSIIDVNYVYPDPVKKTLLDIACSQGKTDFVRLLVDNGAETNKINEFHGRAPIHFASEYGYHDVIGILLDDSRTNPNLEVNRETALHFAVQKNYIMCVKVLLDNNSSPNIPNSKGVTPLHAAVTLGYRDIVDTIMNYSRLKPDIDSYRDFRKKTTRVLLINKYPDIILPPEEIQKIDFNVLRFYLDANDEDHFLENLNKIEEKQIDHIDRLIVMCAEKNFCKGIVGLLEKTKAETGDGLPYEALDAAVKRGNYQILQQFLKSGSKVDGDLVLTAARELGVPCCSGVEQGSRLKCLKIILNQPGVNVRCEDDKGNTPLHYAARAEDTEAIQLLLKLGSYIGHKNVLGVPPLANISPSLLSDYFDSCLHSSNDRTDEYEIEFDYKCLMPHSVTFGTEDSAVDDFLTSNYQMNDPCTMEMEPLRYISQQPALKHLLKHPILSSFLSIKWHRIRQILYANFVFYVIFYTLMNCYILFMAYNDGTTTNGTSKLENLETKNSDIIFLTSWNQPSMLLTLTAALLFLLASREFIQLISSPRHYVQSIENWLEVTLIILGIAVLCGAGSQVGSIVILLSAWELVVLIGQHPRMSTSIQMFKTVSINFMKFLFLYAFLIFSFALAFFTLFKNGDDSKFLNPVQSLFKTIVMLTGEFDASDIPFDLHPTLGRFIFVLFVFLIAIVLFNLLNGLAVSDTADILGKAELVGLVSRTELISYVERISIGENANSRGKCCIQLMSNRFKLLGFMTKRILMFPNYLPLGKISVKPYKSNVIRISGKNHQNKGCRNFSMDDKIVDSARAILSENNRVSEGEKIMIELMNINQRINRFEETLESIERSLKNNSLKPTDSIE</sequence>
<feature type="repeat" description="ANK" evidence="11">
    <location>
        <begin position="97"/>
        <end position="119"/>
    </location>
</feature>
<dbReference type="EMBL" id="JACMRX010000004">
    <property type="protein sequence ID" value="KAF7991658.1"/>
    <property type="molecule type" value="Genomic_DNA"/>
</dbReference>
<organism evidence="15 16">
    <name type="scientific">Aphidius gifuensis</name>
    <name type="common">Parasitoid wasp</name>
    <dbReference type="NCBI Taxonomy" id="684658"/>
    <lineage>
        <taxon>Eukaryota</taxon>
        <taxon>Metazoa</taxon>
        <taxon>Ecdysozoa</taxon>
        <taxon>Arthropoda</taxon>
        <taxon>Hexapoda</taxon>
        <taxon>Insecta</taxon>
        <taxon>Pterygota</taxon>
        <taxon>Neoptera</taxon>
        <taxon>Endopterygota</taxon>
        <taxon>Hymenoptera</taxon>
        <taxon>Apocrita</taxon>
        <taxon>Ichneumonoidea</taxon>
        <taxon>Braconidae</taxon>
        <taxon>Aphidiinae</taxon>
        <taxon>Aphidius</taxon>
    </lineage>
</organism>
<dbReference type="InterPro" id="IPR052076">
    <property type="entry name" value="TRP_cation_channel"/>
</dbReference>
<evidence type="ECO:0000256" key="8">
    <source>
        <dbReference type="ARBA" id="ARBA00023065"/>
    </source>
</evidence>
<gene>
    <name evidence="15" type="ORF">HCN44_010459</name>
</gene>
<feature type="repeat" description="ANK" evidence="11">
    <location>
        <begin position="130"/>
        <end position="162"/>
    </location>
</feature>
<feature type="repeat" description="ANK" evidence="11">
    <location>
        <begin position="163"/>
        <end position="185"/>
    </location>
</feature>
<evidence type="ECO:0000256" key="5">
    <source>
        <dbReference type="ARBA" id="ARBA00022737"/>
    </source>
</evidence>
<feature type="transmembrane region" description="Helical" evidence="13">
    <location>
        <begin position="558"/>
        <end position="576"/>
    </location>
</feature>
<feature type="transmembrane region" description="Helical" evidence="13">
    <location>
        <begin position="712"/>
        <end position="733"/>
    </location>
</feature>
<feature type="repeat" description="ANK" evidence="11">
    <location>
        <begin position="63"/>
        <end position="95"/>
    </location>
</feature>
<reference evidence="15 16" key="1">
    <citation type="submission" date="2020-08" db="EMBL/GenBank/DDBJ databases">
        <title>Aphidius gifuensis genome sequencing and assembly.</title>
        <authorList>
            <person name="Du Z."/>
        </authorList>
    </citation>
    <scope>NUCLEOTIDE SEQUENCE [LARGE SCALE GENOMIC DNA]</scope>
    <source>
        <strain evidence="15">YNYX2018</strain>
        <tissue evidence="15">Adults</tissue>
    </source>
</reference>